<proteinExistence type="predicted"/>
<feature type="domain" description="GGDEF" evidence="1">
    <location>
        <begin position="40"/>
        <end position="170"/>
    </location>
</feature>
<dbReference type="InterPro" id="IPR052163">
    <property type="entry name" value="DGC-Regulatory_Protein"/>
</dbReference>
<sequence>MSKITIEKTEYDRLIKLAYTDNLTGVGNRNALQEVYETKTFNGVLYIDLDKFSSVNNTFGHAVGDEVLVLVGELLSQFKSTDEYVFRIGGDEFIILGSYSTKAVLQSRAQELVSKSLTIQHSKVDLTLSIGALFMGSSNKLSLKDITTHADSLMYSSKKIEGSAYSFNSL</sequence>
<protein>
    <submittedName>
        <fullName evidence="2">GGDEF domain-containing protein</fullName>
    </submittedName>
</protein>
<reference evidence="2" key="1">
    <citation type="submission" date="2020-04" db="EMBL/GenBank/DDBJ databases">
        <authorList>
            <person name="Zhang T."/>
        </authorList>
    </citation>
    <scope>NUCLEOTIDE SEQUENCE</scope>
    <source>
        <strain evidence="2">HKST-UBA79</strain>
    </source>
</reference>
<evidence type="ECO:0000259" key="1">
    <source>
        <dbReference type="PROSITE" id="PS50887"/>
    </source>
</evidence>
<dbReference type="InterPro" id="IPR029787">
    <property type="entry name" value="Nucleotide_cyclase"/>
</dbReference>
<dbReference type="SMART" id="SM00267">
    <property type="entry name" value="GGDEF"/>
    <property type="match status" value="1"/>
</dbReference>
<gene>
    <name evidence="2" type="ORF">KC980_01340</name>
</gene>
<accession>A0A955J285</accession>
<dbReference type="EMBL" id="JAGQNX010000037">
    <property type="protein sequence ID" value="MCA9308132.1"/>
    <property type="molecule type" value="Genomic_DNA"/>
</dbReference>
<dbReference type="NCBIfam" id="TIGR00254">
    <property type="entry name" value="GGDEF"/>
    <property type="match status" value="1"/>
</dbReference>
<comment type="caution">
    <text evidence="2">The sequence shown here is derived from an EMBL/GenBank/DDBJ whole genome shotgun (WGS) entry which is preliminary data.</text>
</comment>
<dbReference type="PANTHER" id="PTHR46663">
    <property type="entry name" value="DIGUANYLATE CYCLASE DGCT-RELATED"/>
    <property type="match status" value="1"/>
</dbReference>
<dbReference type="InterPro" id="IPR043128">
    <property type="entry name" value="Rev_trsase/Diguanyl_cyclase"/>
</dbReference>
<evidence type="ECO:0000313" key="2">
    <source>
        <dbReference type="EMBL" id="MCA9308132.1"/>
    </source>
</evidence>
<reference evidence="2" key="2">
    <citation type="journal article" date="2021" name="Microbiome">
        <title>Successional dynamics and alternative stable states in a saline activated sludge microbial community over 9 years.</title>
        <authorList>
            <person name="Wang Y."/>
            <person name="Ye J."/>
            <person name="Ju F."/>
            <person name="Liu L."/>
            <person name="Boyd J.A."/>
            <person name="Deng Y."/>
            <person name="Parks D.H."/>
            <person name="Jiang X."/>
            <person name="Yin X."/>
            <person name="Woodcroft B.J."/>
            <person name="Tyson G.W."/>
            <person name="Hugenholtz P."/>
            <person name="Polz M.F."/>
            <person name="Zhang T."/>
        </authorList>
    </citation>
    <scope>NUCLEOTIDE SEQUENCE</scope>
    <source>
        <strain evidence="2">HKST-UBA79</strain>
    </source>
</reference>
<dbReference type="CDD" id="cd01949">
    <property type="entry name" value="GGDEF"/>
    <property type="match status" value="1"/>
</dbReference>
<dbReference type="AlphaFoldDB" id="A0A955J285"/>
<name>A0A955J285_UNCKA</name>
<dbReference type="Pfam" id="PF00990">
    <property type="entry name" value="GGDEF"/>
    <property type="match status" value="1"/>
</dbReference>
<dbReference type="PROSITE" id="PS50887">
    <property type="entry name" value="GGDEF"/>
    <property type="match status" value="1"/>
</dbReference>
<dbReference type="InterPro" id="IPR000160">
    <property type="entry name" value="GGDEF_dom"/>
</dbReference>
<dbReference type="SUPFAM" id="SSF55073">
    <property type="entry name" value="Nucleotide cyclase"/>
    <property type="match status" value="1"/>
</dbReference>
<organism evidence="2 3">
    <name type="scientific">candidate division WWE3 bacterium</name>
    <dbReference type="NCBI Taxonomy" id="2053526"/>
    <lineage>
        <taxon>Bacteria</taxon>
        <taxon>Katanobacteria</taxon>
    </lineage>
</organism>
<dbReference type="Gene3D" id="3.30.70.270">
    <property type="match status" value="1"/>
</dbReference>
<dbReference type="PANTHER" id="PTHR46663:SF2">
    <property type="entry name" value="GGDEF DOMAIN-CONTAINING PROTEIN"/>
    <property type="match status" value="1"/>
</dbReference>
<dbReference type="Proteomes" id="UP000740557">
    <property type="component" value="Unassembled WGS sequence"/>
</dbReference>
<evidence type="ECO:0000313" key="3">
    <source>
        <dbReference type="Proteomes" id="UP000740557"/>
    </source>
</evidence>